<proteinExistence type="predicted"/>
<evidence type="ECO:0000313" key="1">
    <source>
        <dbReference type="EMBL" id="TKR89082.1"/>
    </source>
</evidence>
<reference evidence="1 2" key="1">
    <citation type="journal article" date="2015" name="Genome Biol.">
        <title>Comparative genomics of Steinernema reveals deeply conserved gene regulatory networks.</title>
        <authorList>
            <person name="Dillman A.R."/>
            <person name="Macchietto M."/>
            <person name="Porter C.F."/>
            <person name="Rogers A."/>
            <person name="Williams B."/>
            <person name="Antoshechkin I."/>
            <person name="Lee M.M."/>
            <person name="Goodwin Z."/>
            <person name="Lu X."/>
            <person name="Lewis E.E."/>
            <person name="Goodrich-Blair H."/>
            <person name="Stock S.P."/>
            <person name="Adams B.J."/>
            <person name="Sternberg P.W."/>
            <person name="Mortazavi A."/>
        </authorList>
    </citation>
    <scope>NUCLEOTIDE SEQUENCE [LARGE SCALE GENOMIC DNA]</scope>
    <source>
        <strain evidence="1 2">ALL</strain>
    </source>
</reference>
<sequence length="121" mass="13648">MIGAAWCSKYVVTVNKFLEFCDGEKRANAIAAATVALAQSSNSRLEISEWTDERTGSFSIVLLYLIFWLQSSSASVNPRLLLKFSALLIHWRSTHLVVRRLPRAKVRQTTVVKLPYTAPHQ</sequence>
<dbReference type="AlphaFoldDB" id="A0A4U5NZQ4"/>
<evidence type="ECO:0000313" key="2">
    <source>
        <dbReference type="Proteomes" id="UP000298663"/>
    </source>
</evidence>
<dbReference type="EMBL" id="AZBU02000003">
    <property type="protein sequence ID" value="TKR89082.1"/>
    <property type="molecule type" value="Genomic_DNA"/>
</dbReference>
<reference evidence="1 2" key="2">
    <citation type="journal article" date="2019" name="G3 (Bethesda)">
        <title>Hybrid Assembly of the Genome of the Entomopathogenic Nematode Steinernema carpocapsae Identifies the X-Chromosome.</title>
        <authorList>
            <person name="Serra L."/>
            <person name="Macchietto M."/>
            <person name="Macias-Munoz A."/>
            <person name="McGill C.J."/>
            <person name="Rodriguez I.M."/>
            <person name="Rodriguez B."/>
            <person name="Murad R."/>
            <person name="Mortazavi A."/>
        </authorList>
    </citation>
    <scope>NUCLEOTIDE SEQUENCE [LARGE SCALE GENOMIC DNA]</scope>
    <source>
        <strain evidence="1 2">ALL</strain>
    </source>
</reference>
<protein>
    <submittedName>
        <fullName evidence="1">Uncharacterized protein</fullName>
    </submittedName>
</protein>
<dbReference type="Proteomes" id="UP000298663">
    <property type="component" value="Unassembled WGS sequence"/>
</dbReference>
<organism evidence="1 2">
    <name type="scientific">Steinernema carpocapsae</name>
    <name type="common">Entomopathogenic nematode</name>
    <dbReference type="NCBI Taxonomy" id="34508"/>
    <lineage>
        <taxon>Eukaryota</taxon>
        <taxon>Metazoa</taxon>
        <taxon>Ecdysozoa</taxon>
        <taxon>Nematoda</taxon>
        <taxon>Chromadorea</taxon>
        <taxon>Rhabditida</taxon>
        <taxon>Tylenchina</taxon>
        <taxon>Panagrolaimomorpha</taxon>
        <taxon>Strongyloidoidea</taxon>
        <taxon>Steinernematidae</taxon>
        <taxon>Steinernema</taxon>
    </lineage>
</organism>
<comment type="caution">
    <text evidence="1">The sequence shown here is derived from an EMBL/GenBank/DDBJ whole genome shotgun (WGS) entry which is preliminary data.</text>
</comment>
<accession>A0A4U5NZQ4</accession>
<gene>
    <name evidence="1" type="ORF">L596_013238</name>
</gene>
<name>A0A4U5NZQ4_STECR</name>
<keyword evidence="2" id="KW-1185">Reference proteome</keyword>